<reference evidence="1 2" key="1">
    <citation type="submission" date="2024-05" db="EMBL/GenBank/DDBJ databases">
        <title>Culex pipiens pipiens assembly and annotation.</title>
        <authorList>
            <person name="Alout H."/>
            <person name="Durand T."/>
        </authorList>
    </citation>
    <scope>NUCLEOTIDE SEQUENCE [LARGE SCALE GENOMIC DNA]</scope>
    <source>
        <strain evidence="1">HA-2024</strain>
        <tissue evidence="1">Whole body</tissue>
    </source>
</reference>
<proteinExistence type="predicted"/>
<organism evidence="1 2">
    <name type="scientific">Culex pipiens pipiens</name>
    <name type="common">Northern house mosquito</name>
    <dbReference type="NCBI Taxonomy" id="38569"/>
    <lineage>
        <taxon>Eukaryota</taxon>
        <taxon>Metazoa</taxon>
        <taxon>Ecdysozoa</taxon>
        <taxon>Arthropoda</taxon>
        <taxon>Hexapoda</taxon>
        <taxon>Insecta</taxon>
        <taxon>Pterygota</taxon>
        <taxon>Neoptera</taxon>
        <taxon>Endopterygota</taxon>
        <taxon>Diptera</taxon>
        <taxon>Nematocera</taxon>
        <taxon>Culicoidea</taxon>
        <taxon>Culicidae</taxon>
        <taxon>Culicinae</taxon>
        <taxon>Culicini</taxon>
        <taxon>Culex</taxon>
        <taxon>Culex</taxon>
    </lineage>
</organism>
<comment type="caution">
    <text evidence="1">The sequence shown here is derived from an EMBL/GenBank/DDBJ whole genome shotgun (WGS) entry which is preliminary data.</text>
</comment>
<evidence type="ECO:0000313" key="1">
    <source>
        <dbReference type="EMBL" id="KAL1394976.1"/>
    </source>
</evidence>
<dbReference type="EMBL" id="JBEHCU010007358">
    <property type="protein sequence ID" value="KAL1394976.1"/>
    <property type="molecule type" value="Genomic_DNA"/>
</dbReference>
<sequence length="52" mass="5911">PLHGEHTQLSYNCQQTSTALSVSRNKKRVSTKISLKCVKFCQISTHFLRFSA</sequence>
<dbReference type="AlphaFoldDB" id="A0ABD1D5T2"/>
<name>A0ABD1D5T2_CULPP</name>
<accession>A0ABD1D5T2</accession>
<gene>
    <name evidence="1" type="ORF">pipiens_011573</name>
</gene>
<dbReference type="Proteomes" id="UP001562425">
    <property type="component" value="Unassembled WGS sequence"/>
</dbReference>
<keyword evidence="2" id="KW-1185">Reference proteome</keyword>
<evidence type="ECO:0000313" key="2">
    <source>
        <dbReference type="Proteomes" id="UP001562425"/>
    </source>
</evidence>
<protein>
    <submittedName>
        <fullName evidence="1">Uncharacterized protein</fullName>
    </submittedName>
</protein>
<feature type="non-terminal residue" evidence="1">
    <location>
        <position position="1"/>
    </location>
</feature>